<name>A0A2V1IQ41_9BACT</name>
<dbReference type="EMBL" id="PUBV01000080">
    <property type="protein sequence ID" value="PWB05175.1"/>
    <property type="molecule type" value="Genomic_DNA"/>
</dbReference>
<dbReference type="InterPro" id="IPR007421">
    <property type="entry name" value="Schlafen_AlbA_2_dom"/>
</dbReference>
<dbReference type="AlphaFoldDB" id="A0A2V1IQ41"/>
<dbReference type="InterPro" id="IPR038461">
    <property type="entry name" value="Schlafen_AlbA_2_dom_sf"/>
</dbReference>
<accession>A0A2V1IQ41</accession>
<feature type="domain" description="Schlafen AlbA-2" evidence="1">
    <location>
        <begin position="21"/>
        <end position="50"/>
    </location>
</feature>
<protein>
    <recommendedName>
        <fullName evidence="1">Schlafen AlbA-2 domain-containing protein</fullName>
    </recommendedName>
</protein>
<comment type="caution">
    <text evidence="2">The sequence shown here is derived from an EMBL/GenBank/DDBJ whole genome shotgun (WGS) entry which is preliminary data.</text>
</comment>
<sequence length="67" mass="7346">MIENSLYDRKSLRAIYGPKADFKEIAKDCVAFANAQGGMIDFGIEDELVVKTGATTSLRYNLATKSV</sequence>
<proteinExistence type="predicted"/>
<evidence type="ECO:0000259" key="1">
    <source>
        <dbReference type="Pfam" id="PF04326"/>
    </source>
</evidence>
<reference evidence="3" key="1">
    <citation type="submission" date="2018-02" db="EMBL/GenBank/DDBJ databases">
        <authorList>
            <person name="Clavel T."/>
            <person name="Strowig T."/>
        </authorList>
    </citation>
    <scope>NUCLEOTIDE SEQUENCE [LARGE SCALE GENOMIC DNA]</scope>
    <source>
        <strain evidence="3">DSM 100764</strain>
    </source>
</reference>
<dbReference type="RefSeq" id="WP_107037092.1">
    <property type="nucleotide sequence ID" value="NZ_CP098825.1"/>
</dbReference>
<gene>
    <name evidence="2" type="ORF">C5O25_12855</name>
</gene>
<dbReference type="Proteomes" id="UP000244925">
    <property type="component" value="Unassembled WGS sequence"/>
</dbReference>
<dbReference type="Gene3D" id="3.30.950.30">
    <property type="entry name" value="Schlafen, AAA domain"/>
    <property type="match status" value="1"/>
</dbReference>
<evidence type="ECO:0000313" key="3">
    <source>
        <dbReference type="Proteomes" id="UP000244925"/>
    </source>
</evidence>
<organism evidence="2 3">
    <name type="scientific">Paramuribaculum intestinale</name>
    <dbReference type="NCBI Taxonomy" id="2094151"/>
    <lineage>
        <taxon>Bacteria</taxon>
        <taxon>Pseudomonadati</taxon>
        <taxon>Bacteroidota</taxon>
        <taxon>Bacteroidia</taxon>
        <taxon>Bacteroidales</taxon>
        <taxon>Muribaculaceae</taxon>
        <taxon>Paramuribaculum</taxon>
    </lineage>
</organism>
<dbReference type="GeneID" id="93423732"/>
<evidence type="ECO:0000313" key="2">
    <source>
        <dbReference type="EMBL" id="PWB05175.1"/>
    </source>
</evidence>
<dbReference type="Pfam" id="PF04326">
    <property type="entry name" value="SLFN_AlbA_2"/>
    <property type="match status" value="1"/>
</dbReference>
<keyword evidence="3" id="KW-1185">Reference proteome</keyword>